<organism evidence="2 3">
    <name type="scientific">Ameiurus melas</name>
    <name type="common">Black bullhead</name>
    <name type="synonym">Silurus melas</name>
    <dbReference type="NCBI Taxonomy" id="219545"/>
    <lineage>
        <taxon>Eukaryota</taxon>
        <taxon>Metazoa</taxon>
        <taxon>Chordata</taxon>
        <taxon>Craniata</taxon>
        <taxon>Vertebrata</taxon>
        <taxon>Euteleostomi</taxon>
        <taxon>Actinopterygii</taxon>
        <taxon>Neopterygii</taxon>
        <taxon>Teleostei</taxon>
        <taxon>Ostariophysi</taxon>
        <taxon>Siluriformes</taxon>
        <taxon>Ictaluridae</taxon>
        <taxon>Ameiurus</taxon>
    </lineage>
</organism>
<sequence length="106" mass="11703">MTGEPFVEPANQHTAIACQSGSLTARVDPAHQANFDRKHPAEFESVAEAGGRKKKKKAAAILVRFNERDEEGGKQVVNFSSGCEGERLSHSGLKREEKEKPHCWMV</sequence>
<evidence type="ECO:0000313" key="3">
    <source>
        <dbReference type="Proteomes" id="UP000593565"/>
    </source>
</evidence>
<keyword evidence="3" id="KW-1185">Reference proteome</keyword>
<dbReference type="Proteomes" id="UP000593565">
    <property type="component" value="Unassembled WGS sequence"/>
</dbReference>
<comment type="caution">
    <text evidence="2">The sequence shown here is derived from an EMBL/GenBank/DDBJ whole genome shotgun (WGS) entry which is preliminary data.</text>
</comment>
<reference evidence="2 3" key="1">
    <citation type="submission" date="2020-02" db="EMBL/GenBank/DDBJ databases">
        <title>A chromosome-scale genome assembly of the black bullhead catfish (Ameiurus melas).</title>
        <authorList>
            <person name="Wen M."/>
            <person name="Zham M."/>
            <person name="Cabau C."/>
            <person name="Klopp C."/>
            <person name="Donnadieu C."/>
            <person name="Roques C."/>
            <person name="Bouchez O."/>
            <person name="Lampietro C."/>
            <person name="Jouanno E."/>
            <person name="Herpin A."/>
            <person name="Louis A."/>
            <person name="Berthelot C."/>
            <person name="Parey E."/>
            <person name="Roest-Crollius H."/>
            <person name="Braasch I."/>
            <person name="Postlethwait J."/>
            <person name="Robinson-Rechavi M."/>
            <person name="Echchiki A."/>
            <person name="Begum T."/>
            <person name="Montfort J."/>
            <person name="Schartl M."/>
            <person name="Bobe J."/>
            <person name="Guiguen Y."/>
        </authorList>
    </citation>
    <scope>NUCLEOTIDE SEQUENCE [LARGE SCALE GENOMIC DNA]</scope>
    <source>
        <strain evidence="2">M_S1</strain>
        <tissue evidence="2">Blood</tissue>
    </source>
</reference>
<gene>
    <name evidence="2" type="ORF">AMELA_G00226270</name>
</gene>
<proteinExistence type="predicted"/>
<accession>A0A7J6A2D2</accession>
<evidence type="ECO:0000256" key="1">
    <source>
        <dbReference type="SAM" id="MobiDB-lite"/>
    </source>
</evidence>
<protein>
    <submittedName>
        <fullName evidence="2">Uncharacterized protein</fullName>
    </submittedName>
</protein>
<evidence type="ECO:0000313" key="2">
    <source>
        <dbReference type="EMBL" id="KAF4076067.1"/>
    </source>
</evidence>
<dbReference type="AlphaFoldDB" id="A0A7J6A2D2"/>
<dbReference type="EMBL" id="JAAGNN010000020">
    <property type="protein sequence ID" value="KAF4076067.1"/>
    <property type="molecule type" value="Genomic_DNA"/>
</dbReference>
<name>A0A7J6A2D2_AMEME</name>
<feature type="region of interest" description="Disordered" evidence="1">
    <location>
        <begin position="85"/>
        <end position="106"/>
    </location>
</feature>